<reference evidence="1" key="1">
    <citation type="submission" date="2023-11" db="EMBL/GenBank/DDBJ databases">
        <authorList>
            <person name="Poullet M."/>
        </authorList>
    </citation>
    <scope>NUCLEOTIDE SEQUENCE</scope>
    <source>
        <strain evidence="1">E1834</strain>
    </source>
</reference>
<gene>
    <name evidence="1" type="ORF">MENTE1834_LOCUS40205</name>
</gene>
<evidence type="ECO:0000313" key="2">
    <source>
        <dbReference type="Proteomes" id="UP001497535"/>
    </source>
</evidence>
<dbReference type="EMBL" id="CAVMJV010000093">
    <property type="protein sequence ID" value="CAK5092738.1"/>
    <property type="molecule type" value="Genomic_DNA"/>
</dbReference>
<evidence type="ECO:0000313" key="1">
    <source>
        <dbReference type="EMBL" id="CAK5092738.1"/>
    </source>
</evidence>
<sequence length="422" mass="46557">MDVDEEIDVVTNTDDVNGVVASGDEEDDKEYEVEKILKQKRERGKTLFLVRWRGYGPSDDSWEPQENLVDGAQDVLDAFLEEQAQLKKKGVKRLGSENIKTPKRVKSATPLSDVNAEEMSSESEDDEFKVESSSKKKGGGKATSKSKGGKGRASASAKKKSETTSTPSRRFSSSDSRLGVNTSQSSLQTAVESRVKNNVFHSWLDSDEDDEERLSVEGKNDIKTDDDDKVKDENGDLELKLNTSGNSEDDKNKVNGKIVENGEVDGKGSVRKDNKKDSPPPPTDPEENGDDNSKAKAAISASLRRRSTTVEKTEVKNSINNNISTKEVSNANCKQKKNKNEREVDVDKEKGEKPSSEFRIDVMFRDNVGKLKLVANLGMTSECQITINAQLEKELAMFLKTKIKPGGPRKNKNIVSDDDSDG</sequence>
<protein>
    <submittedName>
        <fullName evidence="1">Uncharacterized protein</fullName>
    </submittedName>
</protein>
<comment type="caution">
    <text evidence="1">The sequence shown here is derived from an EMBL/GenBank/DDBJ whole genome shotgun (WGS) entry which is preliminary data.</text>
</comment>
<proteinExistence type="predicted"/>
<name>A0ACB1ALC7_MELEN</name>
<organism evidence="1 2">
    <name type="scientific">Meloidogyne enterolobii</name>
    <name type="common">Root-knot nematode worm</name>
    <name type="synonym">Meloidogyne mayaguensis</name>
    <dbReference type="NCBI Taxonomy" id="390850"/>
    <lineage>
        <taxon>Eukaryota</taxon>
        <taxon>Metazoa</taxon>
        <taxon>Ecdysozoa</taxon>
        <taxon>Nematoda</taxon>
        <taxon>Chromadorea</taxon>
        <taxon>Rhabditida</taxon>
        <taxon>Tylenchina</taxon>
        <taxon>Tylenchomorpha</taxon>
        <taxon>Tylenchoidea</taxon>
        <taxon>Meloidogynidae</taxon>
        <taxon>Meloidogyninae</taxon>
        <taxon>Meloidogyne</taxon>
    </lineage>
</organism>
<accession>A0ACB1ALC7</accession>
<dbReference type="Proteomes" id="UP001497535">
    <property type="component" value="Unassembled WGS sequence"/>
</dbReference>
<keyword evidence="2" id="KW-1185">Reference proteome</keyword>